<dbReference type="GeneID" id="65090182"/>
<dbReference type="GO" id="GO:0030170">
    <property type="term" value="F:pyridoxal phosphate binding"/>
    <property type="evidence" value="ECO:0007669"/>
    <property type="project" value="InterPro"/>
</dbReference>
<accession>A0A1L7TP80</accession>
<dbReference type="EC" id="2.6.1.1" evidence="7"/>
<dbReference type="Proteomes" id="UP000184255">
    <property type="component" value="Unassembled WGS sequence"/>
</dbReference>
<dbReference type="InterPro" id="IPR015424">
    <property type="entry name" value="PyrdxlP-dep_Trfase"/>
</dbReference>
<evidence type="ECO:0000256" key="6">
    <source>
        <dbReference type="ARBA" id="ARBA00022898"/>
    </source>
</evidence>
<reference evidence="10" key="1">
    <citation type="journal article" date="2016" name="Genome Biol. Evol.">
        <title>Comparative 'omics' of the Fusarium fujikuroi species complex highlights differences in genetic potential and metabolite synthesis.</title>
        <authorList>
            <person name="Niehaus E.-M."/>
            <person name="Muensterkoetter M."/>
            <person name="Proctor R.H."/>
            <person name="Brown D.W."/>
            <person name="Sharon A."/>
            <person name="Idan Y."/>
            <person name="Oren-Young L."/>
            <person name="Sieber C.M."/>
            <person name="Novak O."/>
            <person name="Pencik A."/>
            <person name="Tarkowska D."/>
            <person name="Hromadova K."/>
            <person name="Freeman S."/>
            <person name="Maymon M."/>
            <person name="Elazar M."/>
            <person name="Youssef S.A."/>
            <person name="El-Shabrawy E.S.M."/>
            <person name="Shalaby A.B.A."/>
            <person name="Houterman P."/>
            <person name="Brock N.L."/>
            <person name="Burkhardt I."/>
            <person name="Tsavkelova E.A."/>
            <person name="Dickschat J.S."/>
            <person name="Galuszka P."/>
            <person name="Gueldener U."/>
            <person name="Tudzynski B."/>
        </authorList>
    </citation>
    <scope>NUCLEOTIDE SEQUENCE [LARGE SCALE GENOMIC DNA]</scope>
    <source>
        <strain evidence="10">MRC7560</strain>
    </source>
</reference>
<comment type="catalytic activity">
    <reaction evidence="7">
        <text>L-aspartate + 2-oxoglutarate = oxaloacetate + L-glutamate</text>
        <dbReference type="Rhea" id="RHEA:21824"/>
        <dbReference type="ChEBI" id="CHEBI:16452"/>
        <dbReference type="ChEBI" id="CHEBI:16810"/>
        <dbReference type="ChEBI" id="CHEBI:29985"/>
        <dbReference type="ChEBI" id="CHEBI:29991"/>
        <dbReference type="EC" id="2.6.1.1"/>
    </reaction>
</comment>
<gene>
    <name evidence="9" type="ORF">FMAN_10930</name>
</gene>
<dbReference type="Pfam" id="PF00155">
    <property type="entry name" value="Aminotran_1_2"/>
    <property type="match status" value="1"/>
</dbReference>
<dbReference type="InterPro" id="IPR000796">
    <property type="entry name" value="Asp_trans"/>
</dbReference>
<dbReference type="Gene3D" id="3.90.1150.10">
    <property type="entry name" value="Aspartate Aminotransferase, domain 1"/>
    <property type="match status" value="1"/>
</dbReference>
<evidence type="ECO:0000256" key="1">
    <source>
        <dbReference type="ARBA" id="ARBA00001933"/>
    </source>
</evidence>
<name>A0A1L7TP80_FUSMA</name>
<evidence type="ECO:0000313" key="10">
    <source>
        <dbReference type="Proteomes" id="UP000184255"/>
    </source>
</evidence>
<keyword evidence="5 7" id="KW-0808">Transferase</keyword>
<dbReference type="CDD" id="cd00609">
    <property type="entry name" value="AAT_like"/>
    <property type="match status" value="1"/>
</dbReference>
<protein>
    <recommendedName>
        <fullName evidence="7">Aspartate aminotransferase</fullName>
        <ecNumber evidence="7">2.6.1.1</ecNumber>
    </recommendedName>
</protein>
<evidence type="ECO:0000256" key="7">
    <source>
        <dbReference type="RuleBase" id="RU000480"/>
    </source>
</evidence>
<feature type="domain" description="Aminotransferase class I/classII large" evidence="8">
    <location>
        <begin position="29"/>
        <end position="394"/>
    </location>
</feature>
<organism evidence="9 10">
    <name type="scientific">Fusarium mangiferae</name>
    <name type="common">Mango malformation disease fungus</name>
    <dbReference type="NCBI Taxonomy" id="192010"/>
    <lineage>
        <taxon>Eukaryota</taxon>
        <taxon>Fungi</taxon>
        <taxon>Dikarya</taxon>
        <taxon>Ascomycota</taxon>
        <taxon>Pezizomycotina</taxon>
        <taxon>Sordariomycetes</taxon>
        <taxon>Hypocreomycetidae</taxon>
        <taxon>Hypocreales</taxon>
        <taxon>Nectriaceae</taxon>
        <taxon>Fusarium</taxon>
        <taxon>Fusarium fujikuroi species complex</taxon>
    </lineage>
</organism>
<comment type="caution">
    <text evidence="9">The sequence shown here is derived from an EMBL/GenBank/DDBJ whole genome shotgun (WGS) entry which is preliminary data.</text>
</comment>
<comment type="similarity">
    <text evidence="2">Belongs to the class-I pyridoxal-phosphate-dependent aminotransferase family.</text>
</comment>
<dbReference type="RefSeq" id="XP_041684017.1">
    <property type="nucleotide sequence ID" value="XM_041833678.1"/>
</dbReference>
<dbReference type="VEuPathDB" id="FungiDB:FMAN_10930"/>
<evidence type="ECO:0000256" key="3">
    <source>
        <dbReference type="ARBA" id="ARBA00011738"/>
    </source>
</evidence>
<comment type="cofactor">
    <cofactor evidence="1">
        <name>pyridoxal 5'-phosphate</name>
        <dbReference type="ChEBI" id="CHEBI:597326"/>
    </cofactor>
</comment>
<dbReference type="PANTHER" id="PTHR11879:SF20">
    <property type="entry name" value="ASPARTATE AMINOTRANSFERASE"/>
    <property type="match status" value="1"/>
</dbReference>
<dbReference type="FunFam" id="3.40.640.10:FF:000066">
    <property type="entry name" value="Aspartate aminotransferase"/>
    <property type="match status" value="1"/>
</dbReference>
<dbReference type="InterPro" id="IPR015422">
    <property type="entry name" value="PyrdxlP-dep_Trfase_small"/>
</dbReference>
<comment type="miscellaneous">
    <text evidence="7">In eukaryotes there are cytoplasmic, mitochondrial and chloroplastic isozymes.</text>
</comment>
<sequence>MSHLSGIPPTQPDAAFSLIASFKADTAAHKADLCPGFYRDNNAEPWILPSVALAKEQIHADASLNHEHLPLAGHPEFLLGSQKLIFGETRDLKRVASVQTVSGTGANHMAALFLAASLKPKRVWISNPSWINHTEIWKLVGPDIEQRFYPYYDATHHQVDFEAMTQTLRKEACDGDVIILHACAHNPTGADLTRQQWETVADICKDSGLFAVFDMAYQGFASGDLDQDASAITHFYDRSDLEFAVAQSFSKNFGLYGERVGALHMVVLETETAARVTPLLTQLSRAEITSCPSYGARIVAKILSSPALFDQWQQDLVTMSERMKGMRKALYQELQRRSVRGSWEHLLTDIGMFSMAGLTRDQVYELKTKHHIYLLPSGRLSITGLTSSNINFVAQGFLSVLGTN</sequence>
<dbReference type="EMBL" id="FCQH01000008">
    <property type="protein sequence ID" value="CVK96596.1"/>
    <property type="molecule type" value="Genomic_DNA"/>
</dbReference>
<dbReference type="InterPro" id="IPR015421">
    <property type="entry name" value="PyrdxlP-dep_Trfase_major"/>
</dbReference>
<keyword evidence="10" id="KW-1185">Reference proteome</keyword>
<dbReference type="InterPro" id="IPR004838">
    <property type="entry name" value="NHTrfase_class1_PyrdxlP-BS"/>
</dbReference>
<dbReference type="PRINTS" id="PR00799">
    <property type="entry name" value="TRANSAMINASE"/>
</dbReference>
<dbReference type="AlphaFoldDB" id="A0A1L7TP80"/>
<dbReference type="NCBIfam" id="NF006719">
    <property type="entry name" value="PRK09257.1"/>
    <property type="match status" value="1"/>
</dbReference>
<evidence type="ECO:0000259" key="8">
    <source>
        <dbReference type="Pfam" id="PF00155"/>
    </source>
</evidence>
<dbReference type="GO" id="GO:0005829">
    <property type="term" value="C:cytosol"/>
    <property type="evidence" value="ECO:0007669"/>
    <property type="project" value="TreeGrafter"/>
</dbReference>
<evidence type="ECO:0000256" key="2">
    <source>
        <dbReference type="ARBA" id="ARBA00007441"/>
    </source>
</evidence>
<dbReference type="GO" id="GO:0004069">
    <property type="term" value="F:L-aspartate:2-oxoglutarate aminotransferase activity"/>
    <property type="evidence" value="ECO:0007669"/>
    <property type="project" value="UniProtKB-EC"/>
</dbReference>
<dbReference type="InterPro" id="IPR004839">
    <property type="entry name" value="Aminotransferase_I/II_large"/>
</dbReference>
<keyword evidence="6" id="KW-0663">Pyridoxal phosphate</keyword>
<evidence type="ECO:0000256" key="5">
    <source>
        <dbReference type="ARBA" id="ARBA00022679"/>
    </source>
</evidence>
<evidence type="ECO:0000313" key="9">
    <source>
        <dbReference type="EMBL" id="CVK96596.1"/>
    </source>
</evidence>
<dbReference type="PROSITE" id="PS00105">
    <property type="entry name" value="AA_TRANSFER_CLASS_1"/>
    <property type="match status" value="1"/>
</dbReference>
<dbReference type="PANTHER" id="PTHR11879">
    <property type="entry name" value="ASPARTATE AMINOTRANSFERASE"/>
    <property type="match status" value="1"/>
</dbReference>
<dbReference type="SUPFAM" id="SSF53383">
    <property type="entry name" value="PLP-dependent transferases"/>
    <property type="match status" value="1"/>
</dbReference>
<keyword evidence="4 7" id="KW-0032">Aminotransferase</keyword>
<dbReference type="Gene3D" id="3.40.640.10">
    <property type="entry name" value="Type I PLP-dependent aspartate aminotransferase-like (Major domain)"/>
    <property type="match status" value="1"/>
</dbReference>
<proteinExistence type="inferred from homology"/>
<evidence type="ECO:0000256" key="4">
    <source>
        <dbReference type="ARBA" id="ARBA00022576"/>
    </source>
</evidence>
<dbReference type="GO" id="GO:0006532">
    <property type="term" value="P:aspartate biosynthetic process"/>
    <property type="evidence" value="ECO:0007669"/>
    <property type="project" value="TreeGrafter"/>
</dbReference>
<comment type="subunit">
    <text evidence="3 7">Homodimer.</text>
</comment>